<dbReference type="Proteomes" id="UP000271974">
    <property type="component" value="Unassembled WGS sequence"/>
</dbReference>
<dbReference type="STRING" id="188477.A0A3S1HL56"/>
<evidence type="ECO:0000313" key="3">
    <source>
        <dbReference type="Proteomes" id="UP000271974"/>
    </source>
</evidence>
<dbReference type="Pfam" id="PF00014">
    <property type="entry name" value="Kunitz_BPTI"/>
    <property type="match status" value="1"/>
</dbReference>
<name>A0A3S1HL56_ELYCH</name>
<comment type="caution">
    <text evidence="2">The sequence shown here is derived from an EMBL/GenBank/DDBJ whole genome shotgun (WGS) entry which is preliminary data.</text>
</comment>
<reference evidence="2 3" key="1">
    <citation type="submission" date="2019-01" db="EMBL/GenBank/DDBJ databases">
        <title>A draft genome assembly of the solar-powered sea slug Elysia chlorotica.</title>
        <authorList>
            <person name="Cai H."/>
            <person name="Li Q."/>
            <person name="Fang X."/>
            <person name="Li J."/>
            <person name="Curtis N.E."/>
            <person name="Altenburger A."/>
            <person name="Shibata T."/>
            <person name="Feng M."/>
            <person name="Maeda T."/>
            <person name="Schwartz J.A."/>
            <person name="Shigenobu S."/>
            <person name="Lundholm N."/>
            <person name="Nishiyama T."/>
            <person name="Yang H."/>
            <person name="Hasebe M."/>
            <person name="Li S."/>
            <person name="Pierce S.K."/>
            <person name="Wang J."/>
        </authorList>
    </citation>
    <scope>NUCLEOTIDE SEQUENCE [LARGE SCALE GENOMIC DNA]</scope>
    <source>
        <strain evidence="2">EC2010</strain>
        <tissue evidence="2">Whole organism of an adult</tissue>
    </source>
</reference>
<dbReference type="SMART" id="SM00131">
    <property type="entry name" value="KU"/>
    <property type="match status" value="1"/>
</dbReference>
<dbReference type="InterPro" id="IPR036880">
    <property type="entry name" value="Kunitz_BPTI_sf"/>
</dbReference>
<proteinExistence type="predicted"/>
<dbReference type="InterPro" id="IPR002223">
    <property type="entry name" value="Kunitz_BPTI"/>
</dbReference>
<evidence type="ECO:0000259" key="1">
    <source>
        <dbReference type="PROSITE" id="PS50279"/>
    </source>
</evidence>
<feature type="non-terminal residue" evidence="2">
    <location>
        <position position="302"/>
    </location>
</feature>
<keyword evidence="3" id="KW-1185">Reference proteome</keyword>
<dbReference type="EMBL" id="RQTK01000323">
    <property type="protein sequence ID" value="RUS81717.1"/>
    <property type="molecule type" value="Genomic_DNA"/>
</dbReference>
<accession>A0A3S1HL56</accession>
<dbReference type="GO" id="GO:0004867">
    <property type="term" value="F:serine-type endopeptidase inhibitor activity"/>
    <property type="evidence" value="ECO:0007669"/>
    <property type="project" value="InterPro"/>
</dbReference>
<feature type="non-terminal residue" evidence="2">
    <location>
        <position position="1"/>
    </location>
</feature>
<gene>
    <name evidence="2" type="ORF">EGW08_010524</name>
</gene>
<evidence type="ECO:0000313" key="2">
    <source>
        <dbReference type="EMBL" id="RUS81717.1"/>
    </source>
</evidence>
<dbReference type="AlphaFoldDB" id="A0A3S1HL56"/>
<organism evidence="2 3">
    <name type="scientific">Elysia chlorotica</name>
    <name type="common">Eastern emerald elysia</name>
    <name type="synonym">Sea slug</name>
    <dbReference type="NCBI Taxonomy" id="188477"/>
    <lineage>
        <taxon>Eukaryota</taxon>
        <taxon>Metazoa</taxon>
        <taxon>Spiralia</taxon>
        <taxon>Lophotrochozoa</taxon>
        <taxon>Mollusca</taxon>
        <taxon>Gastropoda</taxon>
        <taxon>Heterobranchia</taxon>
        <taxon>Euthyneura</taxon>
        <taxon>Panpulmonata</taxon>
        <taxon>Sacoglossa</taxon>
        <taxon>Placobranchoidea</taxon>
        <taxon>Plakobranchidae</taxon>
        <taxon>Elysia</taxon>
    </lineage>
</organism>
<dbReference type="SUPFAM" id="SSF57362">
    <property type="entry name" value="BPTI-like"/>
    <property type="match status" value="1"/>
</dbReference>
<dbReference type="OrthoDB" id="5950222at2759"/>
<protein>
    <recommendedName>
        <fullName evidence="1">BPTI/Kunitz inhibitor domain-containing protein</fullName>
    </recommendedName>
</protein>
<dbReference type="PROSITE" id="PS50279">
    <property type="entry name" value="BPTI_KUNITZ_2"/>
    <property type="match status" value="1"/>
</dbReference>
<dbReference type="Gene3D" id="4.10.410.10">
    <property type="entry name" value="Pancreatic trypsin inhibitor Kunitz domain"/>
    <property type="match status" value="1"/>
</dbReference>
<sequence length="302" mass="33000">SDLGDGSYSCSCNPDWGSDCRAPPSYWCLSDNECGYGLKCVREKECRGGDCHVYARCAASSERYICDINPCSRDQDCVNDGRAHMCVAPVRYQRDQAIVLGCAESKYGCCSDRRTPATGPGYQGCVINCRDTRYGCCPDRVTVAEYDRSNCEDLTEGSGAEVACERTAHGCCDDGVTIRGIAGCPEDRVASEVSCERTAHGCCDDGVTIRGIAGCPEDRRVGVILNSTNVVTARRPSTCLATVQRGMCGTTWLERYQYNSTRETCEFFWWGECGSQDNVFTSMEECDVQCANVVTTTDVEET</sequence>
<feature type="domain" description="BPTI/Kunitz inhibitor" evidence="1">
    <location>
        <begin position="239"/>
        <end position="290"/>
    </location>
</feature>
<dbReference type="CDD" id="cd00109">
    <property type="entry name" value="Kunitz-type"/>
    <property type="match status" value="1"/>
</dbReference>